<keyword evidence="4" id="KW-1185">Reference proteome</keyword>
<dbReference type="Pfam" id="PF20971">
    <property type="entry name" value="MASE12"/>
    <property type="match status" value="1"/>
</dbReference>
<dbReference type="Gene3D" id="1.10.3210.10">
    <property type="entry name" value="Hypothetical protein af1432"/>
    <property type="match status" value="1"/>
</dbReference>
<dbReference type="AlphaFoldDB" id="A0A1M5GQD5"/>
<protein>
    <submittedName>
        <fullName evidence="3">HD-GYP domain, c-di-GMP phosphodiesterase class II (Or its inactivated variant)</fullName>
    </submittedName>
</protein>
<feature type="transmembrane region" description="Helical" evidence="1">
    <location>
        <begin position="20"/>
        <end position="39"/>
    </location>
</feature>
<accession>A0A1M5GQD5</accession>
<feature type="transmembrane region" description="Helical" evidence="1">
    <location>
        <begin position="85"/>
        <end position="104"/>
    </location>
</feature>
<keyword evidence="1" id="KW-1133">Transmembrane helix</keyword>
<proteinExistence type="predicted"/>
<dbReference type="PANTHER" id="PTHR43155">
    <property type="entry name" value="CYCLIC DI-GMP PHOSPHODIESTERASE PA4108-RELATED"/>
    <property type="match status" value="1"/>
</dbReference>
<organism evidence="3 4">
    <name type="scientific">Ornithinibacillus halophilus</name>
    <dbReference type="NCBI Taxonomy" id="930117"/>
    <lineage>
        <taxon>Bacteria</taxon>
        <taxon>Bacillati</taxon>
        <taxon>Bacillota</taxon>
        <taxon>Bacilli</taxon>
        <taxon>Bacillales</taxon>
        <taxon>Bacillaceae</taxon>
        <taxon>Ornithinibacillus</taxon>
    </lineage>
</organism>
<name>A0A1M5GQD5_9BACI</name>
<dbReference type="SMART" id="SM00471">
    <property type="entry name" value="HDc"/>
    <property type="match status" value="1"/>
</dbReference>
<dbReference type="InterPro" id="IPR037522">
    <property type="entry name" value="HD_GYP_dom"/>
</dbReference>
<dbReference type="CDD" id="cd00077">
    <property type="entry name" value="HDc"/>
    <property type="match status" value="1"/>
</dbReference>
<dbReference type="InterPro" id="IPR003607">
    <property type="entry name" value="HD/PDEase_dom"/>
</dbReference>
<reference evidence="3 4" key="1">
    <citation type="submission" date="2016-11" db="EMBL/GenBank/DDBJ databases">
        <authorList>
            <person name="Jaros S."/>
            <person name="Januszkiewicz K."/>
            <person name="Wedrychowicz H."/>
        </authorList>
    </citation>
    <scope>NUCLEOTIDE SEQUENCE [LARGE SCALE GENOMIC DNA]</scope>
    <source>
        <strain evidence="3 4">IBRC-M 10683</strain>
    </source>
</reference>
<evidence type="ECO:0000313" key="3">
    <source>
        <dbReference type="EMBL" id="SHG05771.1"/>
    </source>
</evidence>
<evidence type="ECO:0000256" key="1">
    <source>
        <dbReference type="SAM" id="Phobius"/>
    </source>
</evidence>
<feature type="domain" description="HD-GYP" evidence="2">
    <location>
        <begin position="188"/>
        <end position="383"/>
    </location>
</feature>
<dbReference type="STRING" id="930117.SAMN05216225_10145"/>
<dbReference type="EMBL" id="FQVW01000014">
    <property type="protein sequence ID" value="SHG05771.1"/>
    <property type="molecule type" value="Genomic_DNA"/>
</dbReference>
<dbReference type="InterPro" id="IPR048436">
    <property type="entry name" value="MASE12"/>
</dbReference>
<dbReference type="Pfam" id="PF13487">
    <property type="entry name" value="HD_5"/>
    <property type="match status" value="1"/>
</dbReference>
<dbReference type="RefSeq" id="WP_072889717.1">
    <property type="nucleotide sequence ID" value="NZ_FQVW01000014.1"/>
</dbReference>
<dbReference type="PROSITE" id="PS51832">
    <property type="entry name" value="HD_GYP"/>
    <property type="match status" value="1"/>
</dbReference>
<feature type="transmembrane region" description="Helical" evidence="1">
    <location>
        <begin position="54"/>
        <end position="73"/>
    </location>
</feature>
<gene>
    <name evidence="3" type="ORF">SAMN05216225_10145</name>
</gene>
<dbReference type="SUPFAM" id="SSF109604">
    <property type="entry name" value="HD-domain/PDEase-like"/>
    <property type="match status" value="1"/>
</dbReference>
<feature type="transmembrane region" description="Helical" evidence="1">
    <location>
        <begin position="133"/>
        <end position="151"/>
    </location>
</feature>
<dbReference type="OrthoDB" id="9759601at2"/>
<dbReference type="PANTHER" id="PTHR43155:SF2">
    <property type="entry name" value="CYCLIC DI-GMP PHOSPHODIESTERASE PA4108"/>
    <property type="match status" value="1"/>
</dbReference>
<keyword evidence="1" id="KW-0472">Membrane</keyword>
<evidence type="ECO:0000259" key="2">
    <source>
        <dbReference type="PROSITE" id="PS51832"/>
    </source>
</evidence>
<feature type="transmembrane region" description="Helical" evidence="1">
    <location>
        <begin position="157"/>
        <end position="178"/>
    </location>
</feature>
<evidence type="ECO:0000313" key="4">
    <source>
        <dbReference type="Proteomes" id="UP000183988"/>
    </source>
</evidence>
<dbReference type="Proteomes" id="UP000183988">
    <property type="component" value="Unassembled WGS sequence"/>
</dbReference>
<feature type="transmembrane region" description="Helical" evidence="1">
    <location>
        <begin position="110"/>
        <end position="128"/>
    </location>
</feature>
<sequence length="383" mass="44126">MKRKILSDSLLSEEKLATKWFLWLFYILYLTYDITYYYIIPMGPWQLEINQPRAGLNIFIYIIMLGLLPLAIRLMKKQRPEPIKYIYFIVFTSLNLINDIWVYWGSDVSYANGNIIELVILLFSPLFINKRFFFLVFLGTTIKFVLVGLALQDSIVILPILLVFVISLLSSILLYRFLSYVKSVKESYNRQLEGIVKGIIATLELKDPYTRGHSERVADYAMSLAIETGKFKSNELTNFYYTCLLHDIGKINIPDAILAKPGKLTDEEFDLIKQHPTVGAKAVQDVEGISEHIDIISHHHERWDGKGYPDGLKGEEIPYLARVTAVADAFDAMTSSRSYRSALSLDEAYKRIVDGKGTQFDPDLVETFKKVFPVWKDYHQKNN</sequence>
<keyword evidence="1" id="KW-0812">Transmembrane</keyword>